<feature type="region of interest" description="Disordered" evidence="8">
    <location>
        <begin position="76"/>
        <end position="107"/>
    </location>
</feature>
<evidence type="ECO:0000256" key="6">
    <source>
        <dbReference type="ARBA" id="ARBA00023163"/>
    </source>
</evidence>
<sequence length="891" mass="98254">MASTSFKKREGRKDASSSEKRPKRFKVGRACYSCRVKKIKCNGIQPCMQCTARQLSCTFSADGTMENDALTLSELSDTDASSTPLQTNNGEYQHQEANPEATQSRPSVLENTINTLDSLGGTTWLDKGNKGNWYIDEYQLLDVPTINDPLSLLAAPAAATTSFTTQRTTMPSRKMQRQLIHSYYRHKYPLFHMIPQDLLLQHFDNPGVSISPMLLLAMFAHGAQFDVTDGGTKADGYFDQAKELLNSVLGMPCLSTVVALCILSLYEPKLGADYRSRSVSYSALAFRMCDELGYGQIESRSTGVDDDGDQKELCKRVAWGCYCLDKIQGTCFGYPWMIRLQDLNLDLPRCYWQNEDQEQMECFVAFIKLMQMAEQSLKPNHFMKFPSGGRMDESLAHRLDQDLFHWLQALPLHLHWTPLHTPGPSSAASSSSSSPATMSMPSHPPRNAWIAHLHLLFNLIQLRILLPFASPSCLNKLLHQRCMAVATHLTQLTWYMAKQPDYILSYALTGTAIMVATRSHFMNCGHQDSTLAWHARYMFQRGIQSLSVLVQQEQRSIPGIDSFLARVEEALHKVNTSNGSLLNGSNIDDTNHMHLTGSEQNAAEVLSHAFGASSTSTSASIWQPSLTGHNEHQYHPHTHHLHEEPQHHLSTTTDPLDFLGTTATADAWNQRMAPSSVDALLYKSRLLLEDQRQQEIASGGLLMSHAKLNDPFLLSSWMMRHSKDLMTTPPPISSSSSSLTTASIPSHQPMPTGTTTVADESLFWPQLPLDAAPTSTPTTTPSPLTTTSSLKRSATTTATSTATGNSTAASPATAIGMPARSYGQYMNIGLGVYASAHQHHNDVIRQHIPDTPGRKASRPVILTHQGQVIVTPPDNAVPSNDANANGSAIMG</sequence>
<evidence type="ECO:0000256" key="8">
    <source>
        <dbReference type="SAM" id="MobiDB-lite"/>
    </source>
</evidence>
<dbReference type="Gene3D" id="4.10.240.10">
    <property type="entry name" value="Zn(2)-C6 fungal-type DNA-binding domain"/>
    <property type="match status" value="1"/>
</dbReference>
<keyword evidence="2" id="KW-0479">Metal-binding</keyword>
<gene>
    <name evidence="10" type="ORF">BCR42DRAFT_350412</name>
</gene>
<keyword evidence="7" id="KW-0539">Nucleus</keyword>
<dbReference type="OrthoDB" id="4161332at2759"/>
<feature type="region of interest" description="Disordered" evidence="8">
    <location>
        <begin position="871"/>
        <end position="891"/>
    </location>
</feature>
<comment type="caution">
    <text evidence="10">The sequence shown here is derived from an EMBL/GenBank/DDBJ whole genome shotgun (WGS) entry which is preliminary data.</text>
</comment>
<dbReference type="GO" id="GO:0005634">
    <property type="term" value="C:nucleus"/>
    <property type="evidence" value="ECO:0007669"/>
    <property type="project" value="UniProtKB-SubCell"/>
</dbReference>
<feature type="region of interest" description="Disordered" evidence="8">
    <location>
        <begin position="1"/>
        <end position="21"/>
    </location>
</feature>
<evidence type="ECO:0000256" key="3">
    <source>
        <dbReference type="ARBA" id="ARBA00022833"/>
    </source>
</evidence>
<dbReference type="PANTHER" id="PTHR31313:SF81">
    <property type="entry name" value="TY1 ENHANCER ACTIVATOR"/>
    <property type="match status" value="1"/>
</dbReference>
<dbReference type="GO" id="GO:0000981">
    <property type="term" value="F:DNA-binding transcription factor activity, RNA polymerase II-specific"/>
    <property type="evidence" value="ECO:0007669"/>
    <property type="project" value="InterPro"/>
</dbReference>
<evidence type="ECO:0000313" key="11">
    <source>
        <dbReference type="Proteomes" id="UP000193560"/>
    </source>
</evidence>
<dbReference type="GO" id="GO:0003677">
    <property type="term" value="F:DNA binding"/>
    <property type="evidence" value="ECO:0007669"/>
    <property type="project" value="UniProtKB-KW"/>
</dbReference>
<keyword evidence="11" id="KW-1185">Reference proteome</keyword>
<evidence type="ECO:0000313" key="10">
    <source>
        <dbReference type="EMBL" id="ORZ17943.1"/>
    </source>
</evidence>
<keyword evidence="4" id="KW-0805">Transcription regulation</keyword>
<evidence type="ECO:0000256" key="1">
    <source>
        <dbReference type="ARBA" id="ARBA00004123"/>
    </source>
</evidence>
<evidence type="ECO:0000256" key="4">
    <source>
        <dbReference type="ARBA" id="ARBA00023015"/>
    </source>
</evidence>
<dbReference type="InterPro" id="IPR051615">
    <property type="entry name" value="Transcr_Regulatory_Elem"/>
</dbReference>
<dbReference type="AlphaFoldDB" id="A0A1X2ILS0"/>
<feature type="region of interest" description="Disordered" evidence="8">
    <location>
        <begin position="768"/>
        <end position="811"/>
    </location>
</feature>
<name>A0A1X2ILS0_9FUNG</name>
<dbReference type="CDD" id="cd12148">
    <property type="entry name" value="fungal_TF_MHR"/>
    <property type="match status" value="1"/>
</dbReference>
<feature type="compositionally biased region" description="Low complexity" evidence="8">
    <location>
        <begin position="733"/>
        <end position="746"/>
    </location>
</feature>
<dbReference type="Pfam" id="PF04082">
    <property type="entry name" value="Fungal_trans"/>
    <property type="match status" value="1"/>
</dbReference>
<dbReference type="PROSITE" id="PS00463">
    <property type="entry name" value="ZN2_CY6_FUNGAL_1"/>
    <property type="match status" value="1"/>
</dbReference>
<keyword evidence="5" id="KW-0238">DNA-binding</keyword>
<dbReference type="PROSITE" id="PS50048">
    <property type="entry name" value="ZN2_CY6_FUNGAL_2"/>
    <property type="match status" value="1"/>
</dbReference>
<evidence type="ECO:0000259" key="9">
    <source>
        <dbReference type="PROSITE" id="PS50048"/>
    </source>
</evidence>
<keyword evidence="3" id="KW-0862">Zinc</keyword>
<dbReference type="GO" id="GO:0008270">
    <property type="term" value="F:zinc ion binding"/>
    <property type="evidence" value="ECO:0007669"/>
    <property type="project" value="InterPro"/>
</dbReference>
<dbReference type="PANTHER" id="PTHR31313">
    <property type="entry name" value="TY1 ENHANCER ACTIVATOR"/>
    <property type="match status" value="1"/>
</dbReference>
<keyword evidence="6" id="KW-0804">Transcription</keyword>
<dbReference type="SMART" id="SM00066">
    <property type="entry name" value="GAL4"/>
    <property type="match status" value="1"/>
</dbReference>
<evidence type="ECO:0000256" key="5">
    <source>
        <dbReference type="ARBA" id="ARBA00023125"/>
    </source>
</evidence>
<reference evidence="10 11" key="1">
    <citation type="submission" date="2016-07" db="EMBL/GenBank/DDBJ databases">
        <title>Pervasive Adenine N6-methylation of Active Genes in Fungi.</title>
        <authorList>
            <consortium name="DOE Joint Genome Institute"/>
            <person name="Mondo S.J."/>
            <person name="Dannebaum R.O."/>
            <person name="Kuo R.C."/>
            <person name="Labutti K."/>
            <person name="Haridas S."/>
            <person name="Kuo A."/>
            <person name="Salamov A."/>
            <person name="Ahrendt S.R."/>
            <person name="Lipzen A."/>
            <person name="Sullivan W."/>
            <person name="Andreopoulos W.B."/>
            <person name="Clum A."/>
            <person name="Lindquist E."/>
            <person name="Daum C."/>
            <person name="Ramamoorthy G.K."/>
            <person name="Gryganskyi A."/>
            <person name="Culley D."/>
            <person name="Magnuson J.K."/>
            <person name="James T.Y."/>
            <person name="O'Malley M.A."/>
            <person name="Stajich J.E."/>
            <person name="Spatafora J.W."/>
            <person name="Visel A."/>
            <person name="Grigoriev I.V."/>
        </authorList>
    </citation>
    <scope>NUCLEOTIDE SEQUENCE [LARGE SCALE GENOMIC DNA]</scope>
    <source>
        <strain evidence="10 11">NRRL 1336</strain>
    </source>
</reference>
<dbReference type="EMBL" id="MCGE01000009">
    <property type="protein sequence ID" value="ORZ17943.1"/>
    <property type="molecule type" value="Genomic_DNA"/>
</dbReference>
<dbReference type="STRING" id="90262.A0A1X2ILS0"/>
<dbReference type="Pfam" id="PF00172">
    <property type="entry name" value="Zn_clus"/>
    <property type="match status" value="1"/>
</dbReference>
<feature type="compositionally biased region" description="Polar residues" evidence="8">
    <location>
        <begin position="877"/>
        <end position="891"/>
    </location>
</feature>
<feature type="compositionally biased region" description="Basic and acidic residues" evidence="8">
    <location>
        <begin position="7"/>
        <end position="20"/>
    </location>
</feature>
<dbReference type="InterPro" id="IPR036864">
    <property type="entry name" value="Zn2-C6_fun-type_DNA-bd_sf"/>
</dbReference>
<dbReference type="InterPro" id="IPR007219">
    <property type="entry name" value="XnlR_reg_dom"/>
</dbReference>
<comment type="subcellular location">
    <subcellularLocation>
        <location evidence="1">Nucleus</location>
    </subcellularLocation>
</comment>
<dbReference type="GO" id="GO:0006351">
    <property type="term" value="P:DNA-templated transcription"/>
    <property type="evidence" value="ECO:0007669"/>
    <property type="project" value="InterPro"/>
</dbReference>
<evidence type="ECO:0000256" key="7">
    <source>
        <dbReference type="ARBA" id="ARBA00023242"/>
    </source>
</evidence>
<dbReference type="SMART" id="SM00906">
    <property type="entry name" value="Fungal_trans"/>
    <property type="match status" value="1"/>
</dbReference>
<feature type="compositionally biased region" description="Low complexity" evidence="8">
    <location>
        <begin position="773"/>
        <end position="811"/>
    </location>
</feature>
<accession>A0A1X2ILS0</accession>
<dbReference type="InterPro" id="IPR001138">
    <property type="entry name" value="Zn2Cys6_DnaBD"/>
</dbReference>
<evidence type="ECO:0000256" key="2">
    <source>
        <dbReference type="ARBA" id="ARBA00022723"/>
    </source>
</evidence>
<feature type="domain" description="Zn(2)-C6 fungal-type" evidence="9">
    <location>
        <begin position="30"/>
        <end position="59"/>
    </location>
</feature>
<dbReference type="Proteomes" id="UP000193560">
    <property type="component" value="Unassembled WGS sequence"/>
</dbReference>
<dbReference type="SUPFAM" id="SSF57701">
    <property type="entry name" value="Zn2/Cys6 DNA-binding domain"/>
    <property type="match status" value="1"/>
</dbReference>
<proteinExistence type="predicted"/>
<organism evidence="10 11">
    <name type="scientific">Absidia repens</name>
    <dbReference type="NCBI Taxonomy" id="90262"/>
    <lineage>
        <taxon>Eukaryota</taxon>
        <taxon>Fungi</taxon>
        <taxon>Fungi incertae sedis</taxon>
        <taxon>Mucoromycota</taxon>
        <taxon>Mucoromycotina</taxon>
        <taxon>Mucoromycetes</taxon>
        <taxon>Mucorales</taxon>
        <taxon>Cunninghamellaceae</taxon>
        <taxon>Absidia</taxon>
    </lineage>
</organism>
<feature type="region of interest" description="Disordered" evidence="8">
    <location>
        <begin position="725"/>
        <end position="756"/>
    </location>
</feature>
<dbReference type="CDD" id="cd00067">
    <property type="entry name" value="GAL4"/>
    <property type="match status" value="1"/>
</dbReference>
<protein>
    <submittedName>
        <fullName evidence="10">Fungal-specific transcription factor domain-domain-containing protein</fullName>
    </submittedName>
</protein>